<reference evidence="1" key="1">
    <citation type="submission" date="2016-05" db="EMBL/GenBank/DDBJ databases">
        <authorList>
            <person name="Lavstsen T."/>
            <person name="Jespersen J.S."/>
        </authorList>
    </citation>
    <scope>NUCLEOTIDE SEQUENCE</scope>
    <source>
        <tissue evidence="1">Brain</tissue>
    </source>
</reference>
<proteinExistence type="predicted"/>
<protein>
    <submittedName>
        <fullName evidence="1">Uncharacterized protein</fullName>
    </submittedName>
</protein>
<dbReference type="EMBL" id="HAEG01004082">
    <property type="protein sequence ID" value="SBR70738.1"/>
    <property type="molecule type" value="Transcribed_RNA"/>
</dbReference>
<reference evidence="1" key="2">
    <citation type="submission" date="2016-06" db="EMBL/GenBank/DDBJ databases">
        <title>The genome of a short-lived fish provides insights into sex chromosome evolution and the genetic control of aging.</title>
        <authorList>
            <person name="Reichwald K."/>
            <person name="Felder M."/>
            <person name="Petzold A."/>
            <person name="Koch P."/>
            <person name="Groth M."/>
            <person name="Platzer M."/>
        </authorList>
    </citation>
    <scope>NUCLEOTIDE SEQUENCE</scope>
    <source>
        <tissue evidence="1">Brain</tissue>
    </source>
</reference>
<accession>A0A1A8NNX1</accession>
<sequence length="94" mass="10289">GCSRSPYSFIRRNLLRDTEHICGVCLQVLTNTGDLGCVMDQTGTRTNVCEGTPCPSPTRIHEGSPATLSVCRGQRSQIWTPEHLSLSPCDRTIV</sequence>
<dbReference type="AlphaFoldDB" id="A0A1A8NNX1"/>
<organism evidence="1">
    <name type="scientific">Nothobranchius pienaari</name>
    <dbReference type="NCBI Taxonomy" id="704102"/>
    <lineage>
        <taxon>Eukaryota</taxon>
        <taxon>Metazoa</taxon>
        <taxon>Chordata</taxon>
        <taxon>Craniata</taxon>
        <taxon>Vertebrata</taxon>
        <taxon>Euteleostomi</taxon>
        <taxon>Actinopterygii</taxon>
        <taxon>Neopterygii</taxon>
        <taxon>Teleostei</taxon>
        <taxon>Neoteleostei</taxon>
        <taxon>Acanthomorphata</taxon>
        <taxon>Ovalentaria</taxon>
        <taxon>Atherinomorphae</taxon>
        <taxon>Cyprinodontiformes</taxon>
        <taxon>Nothobranchiidae</taxon>
        <taxon>Nothobranchius</taxon>
    </lineage>
</organism>
<feature type="non-terminal residue" evidence="1">
    <location>
        <position position="1"/>
    </location>
</feature>
<name>A0A1A8NNX1_9TELE</name>
<gene>
    <name evidence="1" type="primary">Nfu_g_1_020680</name>
</gene>
<feature type="non-terminal residue" evidence="1">
    <location>
        <position position="94"/>
    </location>
</feature>
<evidence type="ECO:0000313" key="1">
    <source>
        <dbReference type="EMBL" id="SBR70738.1"/>
    </source>
</evidence>